<proteinExistence type="predicted"/>
<evidence type="ECO:0000313" key="2">
    <source>
        <dbReference type="EMBL" id="GAA3979476.1"/>
    </source>
</evidence>
<feature type="chain" id="PRO_5045981921" description="Two component regulator propeller" evidence="1">
    <location>
        <begin position="20"/>
        <end position="111"/>
    </location>
</feature>
<dbReference type="InterPro" id="IPR015943">
    <property type="entry name" value="WD40/YVTN_repeat-like_dom_sf"/>
</dbReference>
<protein>
    <recommendedName>
        <fullName evidence="4">Two component regulator propeller</fullName>
    </recommendedName>
</protein>
<dbReference type="RefSeq" id="WP_345125037.1">
    <property type="nucleotide sequence ID" value="NZ_BAABDI010000017.1"/>
</dbReference>
<dbReference type="Proteomes" id="UP001501556">
    <property type="component" value="Unassembled WGS sequence"/>
</dbReference>
<name>A0ABP7QBT4_9BACT</name>
<comment type="caution">
    <text evidence="2">The sequence shown here is derived from an EMBL/GenBank/DDBJ whole genome shotgun (WGS) entry which is preliminary data.</text>
</comment>
<keyword evidence="3" id="KW-1185">Reference proteome</keyword>
<sequence>MLLLALLALLLFWARPAAAQQAYLRQFGPTEGFQPPFVYALLQDRQGYPWLGTGDGLVRYDGSRFVTFTTKEGLAEDFVVSLREEPATGQLWVGHYQGGISVKMAAAGFFS</sequence>
<gene>
    <name evidence="2" type="ORF">GCM10022407_25890</name>
</gene>
<reference evidence="3" key="1">
    <citation type="journal article" date="2019" name="Int. J. Syst. Evol. Microbiol.">
        <title>The Global Catalogue of Microorganisms (GCM) 10K type strain sequencing project: providing services to taxonomists for standard genome sequencing and annotation.</title>
        <authorList>
            <consortium name="The Broad Institute Genomics Platform"/>
            <consortium name="The Broad Institute Genome Sequencing Center for Infectious Disease"/>
            <person name="Wu L."/>
            <person name="Ma J."/>
        </authorList>
    </citation>
    <scope>NUCLEOTIDE SEQUENCE [LARGE SCALE GENOMIC DNA]</scope>
    <source>
        <strain evidence="3">JCM 17217</strain>
    </source>
</reference>
<organism evidence="2 3">
    <name type="scientific">Hymenobacter antarcticus</name>
    <dbReference type="NCBI Taxonomy" id="486270"/>
    <lineage>
        <taxon>Bacteria</taxon>
        <taxon>Pseudomonadati</taxon>
        <taxon>Bacteroidota</taxon>
        <taxon>Cytophagia</taxon>
        <taxon>Cytophagales</taxon>
        <taxon>Hymenobacteraceae</taxon>
        <taxon>Hymenobacter</taxon>
    </lineage>
</organism>
<dbReference type="EMBL" id="BAABDI010000017">
    <property type="protein sequence ID" value="GAA3979476.1"/>
    <property type="molecule type" value="Genomic_DNA"/>
</dbReference>
<evidence type="ECO:0000256" key="1">
    <source>
        <dbReference type="SAM" id="SignalP"/>
    </source>
</evidence>
<dbReference type="Gene3D" id="2.130.10.10">
    <property type="entry name" value="YVTN repeat-like/Quinoprotein amine dehydrogenase"/>
    <property type="match status" value="1"/>
</dbReference>
<accession>A0ABP7QBT4</accession>
<keyword evidence="1" id="KW-0732">Signal</keyword>
<feature type="signal peptide" evidence="1">
    <location>
        <begin position="1"/>
        <end position="19"/>
    </location>
</feature>
<evidence type="ECO:0008006" key="4">
    <source>
        <dbReference type="Google" id="ProtNLM"/>
    </source>
</evidence>
<evidence type="ECO:0000313" key="3">
    <source>
        <dbReference type="Proteomes" id="UP001501556"/>
    </source>
</evidence>